<gene>
    <name evidence="1" type="ORF">JD81_01934</name>
</gene>
<sequence>MHDDIGAAGPVPAAGYRGVDWPKGGGDPFDPGLPWAGWLYWAHGQPSRVFPAGHLPDGSELLRAIPMGYTTLTLLERAALVSRGRRLKEWPPGERRTISRPFQPYQLILPPAGSAGHLMLGASWPERFAVRDAEQLSARTGGPVLVCRVLDHQNWH</sequence>
<name>A0A562WDR0_9ACTN</name>
<evidence type="ECO:0000313" key="2">
    <source>
        <dbReference type="Proteomes" id="UP000319728"/>
    </source>
</evidence>
<keyword evidence="2" id="KW-1185">Reference proteome</keyword>
<dbReference type="AlphaFoldDB" id="A0A562WDR0"/>
<dbReference type="OrthoDB" id="3514174at2"/>
<evidence type="ECO:0000313" key="1">
    <source>
        <dbReference type="EMBL" id="TWJ28430.1"/>
    </source>
</evidence>
<dbReference type="Proteomes" id="UP000319728">
    <property type="component" value="Unassembled WGS sequence"/>
</dbReference>
<proteinExistence type="predicted"/>
<accession>A0A562WDR0</accession>
<comment type="caution">
    <text evidence="1">The sequence shown here is derived from an EMBL/GenBank/DDBJ whole genome shotgun (WGS) entry which is preliminary data.</text>
</comment>
<reference evidence="1 2" key="1">
    <citation type="submission" date="2019-07" db="EMBL/GenBank/DDBJ databases">
        <title>R&amp;d 2014.</title>
        <authorList>
            <person name="Klenk H.-P."/>
        </authorList>
    </citation>
    <scope>NUCLEOTIDE SEQUENCE [LARGE SCALE GENOMIC DNA]</scope>
    <source>
        <strain evidence="1 2">DSM 43912</strain>
    </source>
</reference>
<protein>
    <submittedName>
        <fullName evidence="1">Uncharacterized protein</fullName>
    </submittedName>
</protein>
<dbReference type="RefSeq" id="WP_145816739.1">
    <property type="nucleotide sequence ID" value="NZ_AP023438.1"/>
</dbReference>
<dbReference type="EMBL" id="VLLP01000001">
    <property type="protein sequence ID" value="TWJ28430.1"/>
    <property type="molecule type" value="Genomic_DNA"/>
</dbReference>
<organism evidence="1 2">
    <name type="scientific">Micromonospora sagamiensis</name>
    <dbReference type="NCBI Taxonomy" id="47875"/>
    <lineage>
        <taxon>Bacteria</taxon>
        <taxon>Bacillati</taxon>
        <taxon>Actinomycetota</taxon>
        <taxon>Actinomycetes</taxon>
        <taxon>Micromonosporales</taxon>
        <taxon>Micromonosporaceae</taxon>
        <taxon>Micromonospora</taxon>
    </lineage>
</organism>